<dbReference type="EMBL" id="BARU01003450">
    <property type="protein sequence ID" value="GAH23919.1"/>
    <property type="molecule type" value="Genomic_DNA"/>
</dbReference>
<reference evidence="3" key="1">
    <citation type="journal article" date="2014" name="Front. Microbiol.">
        <title>High frequency of phylogenetically diverse reductive dehalogenase-homologous genes in deep subseafloor sedimentary metagenomes.</title>
        <authorList>
            <person name="Kawai M."/>
            <person name="Futagami T."/>
            <person name="Toyoda A."/>
            <person name="Takaki Y."/>
            <person name="Nishi S."/>
            <person name="Hori S."/>
            <person name="Arai W."/>
            <person name="Tsubouchi T."/>
            <person name="Morono Y."/>
            <person name="Uchiyama I."/>
            <person name="Ito T."/>
            <person name="Fujiyama A."/>
            <person name="Inagaki F."/>
            <person name="Takami H."/>
        </authorList>
    </citation>
    <scope>NUCLEOTIDE SEQUENCE</scope>
    <source>
        <strain evidence="3">Expedition CK06-06</strain>
    </source>
</reference>
<evidence type="ECO:0000256" key="1">
    <source>
        <dbReference type="SAM" id="Phobius"/>
    </source>
</evidence>
<dbReference type="InterPro" id="IPR046642">
    <property type="entry name" value="DUF6754"/>
</dbReference>
<keyword evidence="1" id="KW-0472">Membrane</keyword>
<organism evidence="3">
    <name type="scientific">marine sediment metagenome</name>
    <dbReference type="NCBI Taxonomy" id="412755"/>
    <lineage>
        <taxon>unclassified sequences</taxon>
        <taxon>metagenomes</taxon>
        <taxon>ecological metagenomes</taxon>
    </lineage>
</organism>
<evidence type="ECO:0000313" key="3">
    <source>
        <dbReference type="EMBL" id="GAH23919.1"/>
    </source>
</evidence>
<name>X1F3G2_9ZZZZ</name>
<keyword evidence="1" id="KW-0812">Transmembrane</keyword>
<accession>X1F3G2</accession>
<dbReference type="AlphaFoldDB" id="X1F3G2"/>
<feature type="non-terminal residue" evidence="3">
    <location>
        <position position="1"/>
    </location>
</feature>
<gene>
    <name evidence="3" type="ORF">S03H2_07465</name>
</gene>
<evidence type="ECO:0000259" key="2">
    <source>
        <dbReference type="Pfam" id="PF20539"/>
    </source>
</evidence>
<sequence>RGTLPIITTVAVMRSNVAWIFLARNARKAADAINILKPVAKKAAQYDSRIIVPNIYPIVMNVAQQTVKEAFTEAGRPDRYNEDDVFYMAYAQFAFAAGVNGIIERERPATILFLGAFFAESLLLAETGNSIGAIQIAGTDRVPQLPFFIAACDYCIMGEELYASSAYLSEDPRLVSAIKAQDWGKMAILISLFFGSALTIFGLRFIISWFTAGG</sequence>
<feature type="transmembrane region" description="Helical" evidence="1">
    <location>
        <begin position="186"/>
        <end position="207"/>
    </location>
</feature>
<comment type="caution">
    <text evidence="3">The sequence shown here is derived from an EMBL/GenBank/DDBJ whole genome shotgun (WGS) entry which is preliminary data.</text>
</comment>
<protein>
    <recommendedName>
        <fullName evidence="2">DUF6754 domain-containing protein</fullName>
    </recommendedName>
</protein>
<proteinExistence type="predicted"/>
<feature type="domain" description="DUF6754" evidence="2">
    <location>
        <begin position="31"/>
        <end position="207"/>
    </location>
</feature>
<dbReference type="Pfam" id="PF20539">
    <property type="entry name" value="DUF6754"/>
    <property type="match status" value="1"/>
</dbReference>
<keyword evidence="1" id="KW-1133">Transmembrane helix</keyword>